<evidence type="ECO:0000313" key="1">
    <source>
        <dbReference type="EnsemblMetazoa" id="XP_016660094.1"/>
    </source>
</evidence>
<dbReference type="RefSeq" id="XP_016660094.1">
    <property type="nucleotide sequence ID" value="XM_016804605.1"/>
</dbReference>
<dbReference type="GO" id="GO:0003676">
    <property type="term" value="F:nucleic acid binding"/>
    <property type="evidence" value="ECO:0007669"/>
    <property type="project" value="InterPro"/>
</dbReference>
<dbReference type="SUPFAM" id="SSF53098">
    <property type="entry name" value="Ribonuclease H-like"/>
    <property type="match status" value="1"/>
</dbReference>
<protein>
    <submittedName>
        <fullName evidence="1">Uncharacterized protein</fullName>
    </submittedName>
</protein>
<evidence type="ECO:0000313" key="2">
    <source>
        <dbReference type="Proteomes" id="UP000007819"/>
    </source>
</evidence>
<dbReference type="PANTHER" id="PTHR37984:SF5">
    <property type="entry name" value="PROTEIN NYNRIN-LIKE"/>
    <property type="match status" value="1"/>
</dbReference>
<dbReference type="AlphaFoldDB" id="A0A8R2D558"/>
<dbReference type="InterPro" id="IPR050951">
    <property type="entry name" value="Retrovirus_Pol_polyprotein"/>
</dbReference>
<dbReference type="InterPro" id="IPR012337">
    <property type="entry name" value="RNaseH-like_sf"/>
</dbReference>
<dbReference type="KEGG" id="api:107883821"/>
<dbReference type="InterPro" id="IPR036397">
    <property type="entry name" value="RNaseH_sf"/>
</dbReference>
<dbReference type="GeneID" id="107883821"/>
<proteinExistence type="predicted"/>
<dbReference type="OrthoDB" id="6612506at2759"/>
<dbReference type="Gene3D" id="3.30.420.10">
    <property type="entry name" value="Ribonuclease H-like superfamily/Ribonuclease H"/>
    <property type="match status" value="1"/>
</dbReference>
<dbReference type="EnsemblMetazoa" id="XM_016804605.1">
    <property type="protein sequence ID" value="XP_016660094.1"/>
    <property type="gene ID" value="LOC107883821"/>
</dbReference>
<reference evidence="1" key="2">
    <citation type="submission" date="2022-06" db="UniProtKB">
        <authorList>
            <consortium name="EnsemblMetazoa"/>
        </authorList>
    </citation>
    <scope>IDENTIFICATION</scope>
</reference>
<name>A0A8R2D558_ACYPI</name>
<dbReference type="PANTHER" id="PTHR37984">
    <property type="entry name" value="PROTEIN CBG26694"/>
    <property type="match status" value="1"/>
</dbReference>
<keyword evidence="2" id="KW-1185">Reference proteome</keyword>
<reference evidence="2" key="1">
    <citation type="submission" date="2010-06" db="EMBL/GenBank/DDBJ databases">
        <authorList>
            <person name="Jiang H."/>
            <person name="Abraham K."/>
            <person name="Ali S."/>
            <person name="Alsbrooks S.L."/>
            <person name="Anim B.N."/>
            <person name="Anosike U.S."/>
            <person name="Attaway T."/>
            <person name="Bandaranaike D.P."/>
            <person name="Battles P.K."/>
            <person name="Bell S.N."/>
            <person name="Bell A.V."/>
            <person name="Beltran B."/>
            <person name="Bickham C."/>
            <person name="Bustamante Y."/>
            <person name="Caleb T."/>
            <person name="Canada A."/>
            <person name="Cardenas V."/>
            <person name="Carter K."/>
            <person name="Chacko J."/>
            <person name="Chandrabose M.N."/>
            <person name="Chavez D."/>
            <person name="Chavez A."/>
            <person name="Chen L."/>
            <person name="Chu H.-S."/>
            <person name="Claassen K.J."/>
            <person name="Cockrell R."/>
            <person name="Collins M."/>
            <person name="Cooper J.A."/>
            <person name="Cree A."/>
            <person name="Curry S.M."/>
            <person name="Da Y."/>
            <person name="Dao M.D."/>
            <person name="Das B."/>
            <person name="Davila M.-L."/>
            <person name="Davy-Carroll L."/>
            <person name="Denson S."/>
            <person name="Dinh H."/>
            <person name="Ebong V.E."/>
            <person name="Edwards J.R."/>
            <person name="Egan A."/>
            <person name="El-Daye J."/>
            <person name="Escobedo L."/>
            <person name="Fernandez S."/>
            <person name="Fernando P.R."/>
            <person name="Flagg N."/>
            <person name="Forbes L.D."/>
            <person name="Fowler R.G."/>
            <person name="Fu Q."/>
            <person name="Gabisi R.A."/>
            <person name="Ganer J."/>
            <person name="Garbino Pronczuk A."/>
            <person name="Garcia R.M."/>
            <person name="Garner T."/>
            <person name="Garrett T.E."/>
            <person name="Gonzalez D.A."/>
            <person name="Hamid H."/>
            <person name="Hawkins E.S."/>
            <person name="Hirani K."/>
            <person name="Hogues M.E."/>
            <person name="Hollins B."/>
            <person name="Hsiao C.-H."/>
            <person name="Jabil R."/>
            <person name="James M.L."/>
            <person name="Jhangiani S.N."/>
            <person name="Johnson B."/>
            <person name="Johnson Q."/>
            <person name="Joshi V."/>
            <person name="Kalu J.B."/>
            <person name="Kam C."/>
            <person name="Kashfia A."/>
            <person name="Keebler J."/>
            <person name="Kisamo H."/>
            <person name="Kovar C.L."/>
            <person name="Lago L.A."/>
            <person name="Lai C.-Y."/>
            <person name="Laidlaw J."/>
            <person name="Lara F."/>
            <person name="Le T.-K."/>
            <person name="Lee S.L."/>
            <person name="Legall F.H."/>
            <person name="Lemon S.J."/>
            <person name="Lewis L.R."/>
            <person name="Li B."/>
            <person name="Liu Y."/>
            <person name="Liu Y.-S."/>
            <person name="Lopez J."/>
            <person name="Lozado R.J."/>
            <person name="Lu J."/>
            <person name="Madu R.C."/>
            <person name="Maheshwari M."/>
            <person name="Maheshwari R."/>
            <person name="Malloy K."/>
            <person name="Martinez E."/>
            <person name="Mathew T."/>
            <person name="Mercado I.C."/>
            <person name="Mercado C."/>
            <person name="Meyer B."/>
            <person name="Montgomery K."/>
            <person name="Morgan M.B."/>
            <person name="Munidasa M."/>
            <person name="Nazareth L.V."/>
            <person name="Nelson J."/>
            <person name="Ng B.M."/>
            <person name="Nguyen N.B."/>
            <person name="Nguyen P.Q."/>
            <person name="Nguyen T."/>
            <person name="Obregon M."/>
            <person name="Okwuonu G.O."/>
            <person name="Onwere C.G."/>
            <person name="Orozco G."/>
            <person name="Parra A."/>
            <person name="Patel S."/>
            <person name="Patil S."/>
            <person name="Perez A."/>
            <person name="Perez Y."/>
            <person name="Pham C."/>
            <person name="Primus E.L."/>
            <person name="Pu L.-L."/>
            <person name="Puazo M."/>
            <person name="Qin X."/>
            <person name="Quiroz J.B."/>
            <person name="Reese J."/>
            <person name="Richards S."/>
            <person name="Rives C.M."/>
            <person name="Robberts R."/>
            <person name="Ruiz S.J."/>
            <person name="Ruiz M.J."/>
            <person name="Santibanez J."/>
            <person name="Schneider B.W."/>
            <person name="Sisson I."/>
            <person name="Smith M."/>
            <person name="Sodergren E."/>
            <person name="Song X.-Z."/>
            <person name="Song B.B."/>
            <person name="Summersgill H."/>
            <person name="Thelus R."/>
            <person name="Thornton R.D."/>
            <person name="Trejos Z.Y."/>
            <person name="Usmani K."/>
            <person name="Vattathil S."/>
            <person name="Villasana D."/>
            <person name="Walker D.L."/>
            <person name="Wang S."/>
            <person name="Wang K."/>
            <person name="White C.S."/>
            <person name="Williams A.C."/>
            <person name="Williamson J."/>
            <person name="Wilson K."/>
            <person name="Woghiren I.O."/>
            <person name="Woodworth J.R."/>
            <person name="Worley K.C."/>
            <person name="Wright R.A."/>
            <person name="Wu W."/>
            <person name="Young L."/>
            <person name="Zhang L."/>
            <person name="Zhang J."/>
            <person name="Zhu Y."/>
            <person name="Muzny D.M."/>
            <person name="Weinstock G."/>
            <person name="Gibbs R.A."/>
        </authorList>
    </citation>
    <scope>NUCLEOTIDE SEQUENCE [LARGE SCALE GENOMIC DNA]</scope>
    <source>
        <strain evidence="2">LSR1</strain>
    </source>
</reference>
<accession>A0A8R2D558</accession>
<organism evidence="1 2">
    <name type="scientific">Acyrthosiphon pisum</name>
    <name type="common">Pea aphid</name>
    <dbReference type="NCBI Taxonomy" id="7029"/>
    <lineage>
        <taxon>Eukaryota</taxon>
        <taxon>Metazoa</taxon>
        <taxon>Ecdysozoa</taxon>
        <taxon>Arthropoda</taxon>
        <taxon>Hexapoda</taxon>
        <taxon>Insecta</taxon>
        <taxon>Pterygota</taxon>
        <taxon>Neoptera</taxon>
        <taxon>Paraneoptera</taxon>
        <taxon>Hemiptera</taxon>
        <taxon>Sternorrhyncha</taxon>
        <taxon>Aphidomorpha</taxon>
        <taxon>Aphidoidea</taxon>
        <taxon>Aphididae</taxon>
        <taxon>Macrosiphini</taxon>
        <taxon>Acyrthosiphon</taxon>
    </lineage>
</organism>
<dbReference type="Proteomes" id="UP000007819">
    <property type="component" value="Chromosome X"/>
</dbReference>
<sequence length="202" mass="23825">MTGLNVKSVHTTVYHPESNPVERANREIGRLLRTYCHKQHTNWLRWLGNIEFWINHTTHTTTGYTPQYIMFGEDIPIPITRLVTFPKNEAADPEPDIVQIVMKNTRKQAQLRSSYKDRDKKFPTYEPGMKVLVKEHRLSSAEDQETHKLFLLYHGPYLIHEVHNNNTVTIRKPTGQYQTYNYKNVKQYHEDEPTVQILPNVE</sequence>